<feature type="region of interest" description="Disordered" evidence="1">
    <location>
        <begin position="53"/>
        <end position="98"/>
    </location>
</feature>
<evidence type="ECO:0000313" key="2">
    <source>
        <dbReference type="EMBL" id="CAG7718715.1"/>
    </source>
</evidence>
<evidence type="ECO:0000256" key="1">
    <source>
        <dbReference type="SAM" id="MobiDB-lite"/>
    </source>
</evidence>
<comment type="caution">
    <text evidence="2">The sequence shown here is derived from an EMBL/GenBank/DDBJ whole genome shotgun (WGS) entry which is preliminary data.</text>
</comment>
<organism evidence="2 3">
    <name type="scientific">Allacma fusca</name>
    <dbReference type="NCBI Taxonomy" id="39272"/>
    <lineage>
        <taxon>Eukaryota</taxon>
        <taxon>Metazoa</taxon>
        <taxon>Ecdysozoa</taxon>
        <taxon>Arthropoda</taxon>
        <taxon>Hexapoda</taxon>
        <taxon>Collembola</taxon>
        <taxon>Symphypleona</taxon>
        <taxon>Sminthuridae</taxon>
        <taxon>Allacma</taxon>
    </lineage>
</organism>
<dbReference type="AlphaFoldDB" id="A0A8J2JK26"/>
<dbReference type="EMBL" id="CAJVCH010055456">
    <property type="protein sequence ID" value="CAG7718715.1"/>
    <property type="molecule type" value="Genomic_DNA"/>
</dbReference>
<proteinExistence type="predicted"/>
<keyword evidence="3" id="KW-1185">Reference proteome</keyword>
<evidence type="ECO:0000313" key="3">
    <source>
        <dbReference type="Proteomes" id="UP000708208"/>
    </source>
</evidence>
<accession>A0A8J2JK26</accession>
<gene>
    <name evidence="2" type="ORF">AFUS01_LOCUS8086</name>
</gene>
<protein>
    <submittedName>
        <fullName evidence="2">Uncharacterized protein</fullName>
    </submittedName>
</protein>
<name>A0A8J2JK26_9HEXA</name>
<dbReference type="Proteomes" id="UP000708208">
    <property type="component" value="Unassembled WGS sequence"/>
</dbReference>
<sequence>MAGWPRYYPGQQGYPGGQLQPEMPVYAPGPITYDQGFYGGNAVPSMNPEFQMNNPPDFYPYQNPAPPEPLPGGNSHAHSQEFIPPGPPTPAGYHPAQQPPGPVPQTVLNPGMAPQTNVPLAPNSVQYLPGPKVVSNPTPPVNFGAIPVPQREAEILDFWKQRFTVTEPGQGRPFPDKFVLRLVVGLDKRAVEALELIFKEANKSSLLIFEEDPPSKGNVPSHLKCLGRCRWDSKQNWIVGYGATPAEAKNEVAVEALKQLLTPEEYSLIVEINRPERFISLDAQKLAQSLNQYALSTGKTSRKRKGSESLENSSFPFEYKQTTDVEGEQDSDYSIGGSGSELTGEEDECDSVPPEKMKLIKLRKNLYTRENRIIKYWLSKRPDPVNKPFPDLFRLRNMRNVGKRARSAVLILFQSFQRHLRPVFQQQPNTRPDLGYFHVRCSWDNFKQNIYGYGNTTELAENDAGIKALMKVMGDAEYALLDEMTREELYTGLDMARIHAHIAYRSRPDYKNSISSQPSSSKTTTTPGFNFESELLNYPRTLRKFPSIGLAEPIPSYTATNNFSKNTVKVECVARGKYFVEEATTEESAKNSAALSALKFLVGEEGLEKILKADMEKSKS</sequence>
<feature type="region of interest" description="Disordered" evidence="1">
    <location>
        <begin position="318"/>
        <end position="351"/>
    </location>
</feature>
<reference evidence="2" key="1">
    <citation type="submission" date="2021-06" db="EMBL/GenBank/DDBJ databases">
        <authorList>
            <person name="Hodson N. C."/>
            <person name="Mongue J. A."/>
            <person name="Jaron S. K."/>
        </authorList>
    </citation>
    <scope>NUCLEOTIDE SEQUENCE</scope>
</reference>